<dbReference type="Gene3D" id="3.30.420.60">
    <property type="entry name" value="eRF1 domain 2"/>
    <property type="match status" value="1"/>
</dbReference>
<dbReference type="Pfam" id="PF03464">
    <property type="entry name" value="eRF1_2"/>
    <property type="match status" value="1"/>
</dbReference>
<protein>
    <submittedName>
        <fullName evidence="2">Translation factor pelota</fullName>
    </submittedName>
</protein>
<feature type="non-terminal residue" evidence="2">
    <location>
        <position position="1"/>
    </location>
</feature>
<feature type="domain" description="eRF1" evidence="1">
    <location>
        <begin position="4"/>
        <end position="108"/>
    </location>
</feature>
<dbReference type="InterPro" id="IPR005141">
    <property type="entry name" value="eRF1_2"/>
</dbReference>
<sequence>GDSSIVRVRGRSIEPVADLKRTIAGKRYEGGQGEKDRATYATELVDLLRREGAAATAVIVAGPGFLKEEIVRRLQEADPKLVAKTKLYATSESGRVGVDELLRSGRATETLRGSVAAEEAEVVERLIRSLAGGVRAAVGPREVREAVE</sequence>
<name>T0ZIL8_9ZZZZ</name>
<proteinExistence type="predicted"/>
<evidence type="ECO:0000259" key="1">
    <source>
        <dbReference type="Pfam" id="PF03464"/>
    </source>
</evidence>
<reference evidence="2" key="1">
    <citation type="submission" date="2013-08" db="EMBL/GenBank/DDBJ databases">
        <authorList>
            <person name="Mendez C."/>
            <person name="Richter M."/>
            <person name="Ferrer M."/>
            <person name="Sanchez J."/>
        </authorList>
    </citation>
    <scope>NUCLEOTIDE SEQUENCE</scope>
</reference>
<comment type="caution">
    <text evidence="2">The sequence shown here is derived from an EMBL/GenBank/DDBJ whole genome shotgun (WGS) entry which is preliminary data.</text>
</comment>
<reference evidence="2" key="2">
    <citation type="journal article" date="2014" name="ISME J.">
        <title>Microbial stratification in low pH oxic and suboxic macroscopic growths along an acid mine drainage.</title>
        <authorList>
            <person name="Mendez-Garcia C."/>
            <person name="Mesa V."/>
            <person name="Sprenger R.R."/>
            <person name="Richter M."/>
            <person name="Diez M.S."/>
            <person name="Solano J."/>
            <person name="Bargiela R."/>
            <person name="Golyshina O.V."/>
            <person name="Manteca A."/>
            <person name="Ramos J.L."/>
            <person name="Gallego J.R."/>
            <person name="Llorente I."/>
            <person name="Martins Dos Santos V.A."/>
            <person name="Jensen O.N."/>
            <person name="Pelaez A.I."/>
            <person name="Sanchez J."/>
            <person name="Ferrer M."/>
        </authorList>
    </citation>
    <scope>NUCLEOTIDE SEQUENCE</scope>
</reference>
<dbReference type="EMBL" id="AUZZ01010829">
    <property type="protein sequence ID" value="EQD28559.1"/>
    <property type="molecule type" value="Genomic_DNA"/>
</dbReference>
<evidence type="ECO:0000313" key="2">
    <source>
        <dbReference type="EMBL" id="EQD28559.1"/>
    </source>
</evidence>
<feature type="non-terminal residue" evidence="2">
    <location>
        <position position="148"/>
    </location>
</feature>
<dbReference type="AlphaFoldDB" id="T0ZIL8"/>
<dbReference type="SUPFAM" id="SSF53137">
    <property type="entry name" value="Translational machinery components"/>
    <property type="match status" value="1"/>
</dbReference>
<organism evidence="2">
    <name type="scientific">mine drainage metagenome</name>
    <dbReference type="NCBI Taxonomy" id="410659"/>
    <lineage>
        <taxon>unclassified sequences</taxon>
        <taxon>metagenomes</taxon>
        <taxon>ecological metagenomes</taxon>
    </lineage>
</organism>
<accession>T0ZIL8</accession>
<gene>
    <name evidence="2" type="ORF">B2A_14884</name>
</gene>
<dbReference type="InterPro" id="IPR042226">
    <property type="entry name" value="eFR1_2_sf"/>
</dbReference>